<dbReference type="Pfam" id="PF14905">
    <property type="entry name" value="OMP_b-brl_3"/>
    <property type="match status" value="1"/>
</dbReference>
<evidence type="ECO:0000313" key="12">
    <source>
        <dbReference type="Proteomes" id="UP000244168"/>
    </source>
</evidence>
<keyword evidence="6 8" id="KW-0472">Membrane</keyword>
<evidence type="ECO:0000256" key="5">
    <source>
        <dbReference type="ARBA" id="ARBA00022729"/>
    </source>
</evidence>
<evidence type="ECO:0000313" key="11">
    <source>
        <dbReference type="EMBL" id="PTQ94074.1"/>
    </source>
</evidence>
<dbReference type="InterPro" id="IPR037066">
    <property type="entry name" value="Plug_dom_sf"/>
</dbReference>
<evidence type="ECO:0000256" key="3">
    <source>
        <dbReference type="ARBA" id="ARBA00022452"/>
    </source>
</evidence>
<gene>
    <name evidence="11" type="ORF">C8P68_107137</name>
</gene>
<accession>A0A2T5J6A8</accession>
<keyword evidence="3 8" id="KW-1134">Transmembrane beta strand</keyword>
<dbReference type="GO" id="GO:0009279">
    <property type="term" value="C:cell outer membrane"/>
    <property type="evidence" value="ECO:0007669"/>
    <property type="project" value="UniProtKB-SubCell"/>
</dbReference>
<reference evidence="11 12" key="1">
    <citation type="submission" date="2018-04" db="EMBL/GenBank/DDBJ databases">
        <title>Genomic Encyclopedia of Archaeal and Bacterial Type Strains, Phase II (KMG-II): from individual species to whole genera.</title>
        <authorList>
            <person name="Goeker M."/>
        </authorList>
    </citation>
    <scope>NUCLEOTIDE SEQUENCE [LARGE SCALE GENOMIC DNA]</scope>
    <source>
        <strain evidence="11 12">DSM 26809</strain>
    </source>
</reference>
<evidence type="ECO:0000256" key="6">
    <source>
        <dbReference type="ARBA" id="ARBA00023136"/>
    </source>
</evidence>
<dbReference type="Pfam" id="PF13620">
    <property type="entry name" value="CarboxypepD_reg"/>
    <property type="match status" value="1"/>
</dbReference>
<dbReference type="PANTHER" id="PTHR30069:SF29">
    <property type="entry name" value="HEMOGLOBIN AND HEMOGLOBIN-HAPTOGLOBIN-BINDING PROTEIN 1-RELATED"/>
    <property type="match status" value="1"/>
</dbReference>
<keyword evidence="5 9" id="KW-0732">Signal</keyword>
<dbReference type="GO" id="GO:0044718">
    <property type="term" value="P:siderophore transmembrane transport"/>
    <property type="evidence" value="ECO:0007669"/>
    <property type="project" value="TreeGrafter"/>
</dbReference>
<dbReference type="GO" id="GO:0015344">
    <property type="term" value="F:siderophore uptake transmembrane transporter activity"/>
    <property type="evidence" value="ECO:0007669"/>
    <property type="project" value="TreeGrafter"/>
</dbReference>
<dbReference type="InterPro" id="IPR036942">
    <property type="entry name" value="Beta-barrel_TonB_sf"/>
</dbReference>
<evidence type="ECO:0000256" key="8">
    <source>
        <dbReference type="PROSITE-ProRule" id="PRU01360"/>
    </source>
</evidence>
<evidence type="ECO:0000256" key="4">
    <source>
        <dbReference type="ARBA" id="ARBA00022692"/>
    </source>
</evidence>
<dbReference type="AlphaFoldDB" id="A0A2T5J6A8"/>
<comment type="similarity">
    <text evidence="8">Belongs to the TonB-dependent receptor family.</text>
</comment>
<dbReference type="SUPFAM" id="SSF49452">
    <property type="entry name" value="Starch-binding domain-like"/>
    <property type="match status" value="1"/>
</dbReference>
<dbReference type="InterPro" id="IPR039426">
    <property type="entry name" value="TonB-dep_rcpt-like"/>
</dbReference>
<dbReference type="SUPFAM" id="SSF56935">
    <property type="entry name" value="Porins"/>
    <property type="match status" value="1"/>
</dbReference>
<evidence type="ECO:0000259" key="10">
    <source>
        <dbReference type="Pfam" id="PF14905"/>
    </source>
</evidence>
<evidence type="ECO:0000256" key="1">
    <source>
        <dbReference type="ARBA" id="ARBA00004571"/>
    </source>
</evidence>
<evidence type="ECO:0000256" key="9">
    <source>
        <dbReference type="SAM" id="SignalP"/>
    </source>
</evidence>
<evidence type="ECO:0000256" key="2">
    <source>
        <dbReference type="ARBA" id="ARBA00022448"/>
    </source>
</evidence>
<feature type="chain" id="PRO_5015431986" evidence="9">
    <location>
        <begin position="22"/>
        <end position="808"/>
    </location>
</feature>
<dbReference type="Proteomes" id="UP000244168">
    <property type="component" value="Unassembled WGS sequence"/>
</dbReference>
<dbReference type="EMBL" id="QAOQ01000007">
    <property type="protein sequence ID" value="PTQ94074.1"/>
    <property type="molecule type" value="Genomic_DNA"/>
</dbReference>
<keyword evidence="7 8" id="KW-0998">Cell outer membrane</keyword>
<protein>
    <submittedName>
        <fullName evidence="11">Outer membrane receptor protein involved in Fe transport</fullName>
    </submittedName>
</protein>
<comment type="caution">
    <text evidence="11">The sequence shown here is derived from an EMBL/GenBank/DDBJ whole genome shotgun (WGS) entry which is preliminary data.</text>
</comment>
<dbReference type="InterPro" id="IPR041700">
    <property type="entry name" value="OMP_b-brl_3"/>
</dbReference>
<dbReference type="Gene3D" id="2.40.170.20">
    <property type="entry name" value="TonB-dependent receptor, beta-barrel domain"/>
    <property type="match status" value="1"/>
</dbReference>
<feature type="domain" description="Outer membrane protein beta-barrel" evidence="10">
    <location>
        <begin position="381"/>
        <end position="778"/>
    </location>
</feature>
<evidence type="ECO:0000256" key="7">
    <source>
        <dbReference type="ARBA" id="ARBA00023237"/>
    </source>
</evidence>
<dbReference type="Gene3D" id="2.60.40.1120">
    <property type="entry name" value="Carboxypeptidase-like, regulatory domain"/>
    <property type="match status" value="1"/>
</dbReference>
<dbReference type="Gene3D" id="2.170.130.10">
    <property type="entry name" value="TonB-dependent receptor, plug domain"/>
    <property type="match status" value="1"/>
</dbReference>
<feature type="signal peptide" evidence="9">
    <location>
        <begin position="1"/>
        <end position="21"/>
    </location>
</feature>
<keyword evidence="2 8" id="KW-0813">Transport</keyword>
<keyword evidence="4 8" id="KW-0812">Transmembrane</keyword>
<comment type="subcellular location">
    <subcellularLocation>
        <location evidence="1 8">Cell outer membrane</location>
        <topology evidence="1 8">Multi-pass membrane protein</topology>
    </subcellularLocation>
</comment>
<dbReference type="PANTHER" id="PTHR30069">
    <property type="entry name" value="TONB-DEPENDENT OUTER MEMBRANE RECEPTOR"/>
    <property type="match status" value="1"/>
</dbReference>
<dbReference type="GO" id="GO:0030246">
    <property type="term" value="F:carbohydrate binding"/>
    <property type="evidence" value="ECO:0007669"/>
    <property type="project" value="InterPro"/>
</dbReference>
<dbReference type="OrthoDB" id="606851at2"/>
<name>A0A2T5J6A8_9SPHI</name>
<dbReference type="InterPro" id="IPR013784">
    <property type="entry name" value="Carb-bd-like_fold"/>
</dbReference>
<dbReference type="PROSITE" id="PS52016">
    <property type="entry name" value="TONB_DEPENDENT_REC_3"/>
    <property type="match status" value="1"/>
</dbReference>
<proteinExistence type="inferred from homology"/>
<organism evidence="11 12">
    <name type="scientific">Mucilaginibacter yixingensis</name>
    <dbReference type="NCBI Taxonomy" id="1295612"/>
    <lineage>
        <taxon>Bacteria</taxon>
        <taxon>Pseudomonadati</taxon>
        <taxon>Bacteroidota</taxon>
        <taxon>Sphingobacteriia</taxon>
        <taxon>Sphingobacteriales</taxon>
        <taxon>Sphingobacteriaceae</taxon>
        <taxon>Mucilaginibacter</taxon>
    </lineage>
</organism>
<keyword evidence="11" id="KW-0675">Receptor</keyword>
<sequence length="808" mass="91841">MRLFVCLLFCALCFFYKNTQAQGRTPNLHGMVYVENHAYAEDAAITLMNVRDAVMADKTHSDKKGYYRFDHIPPGSYYISASKFNYEEFQTDTFSVAAGEIVTLPPINLISKNTLLKEVKVATRHTLIENKIDKVVINVAKGISPSGTSVLDVLSAAPGIKVSSNDELTFKGGQPPLIMINGRATQLSQGDVQTMLRSIASDNVELIELIGNPSAKYDATGTGGVINIITRKGKDVGLNGNLTAGGGYGNFYKYNEGLSLNYRTKKVNIAGSFSSGRNKSDHTINTDRYLPGNTDIYSTYYNVGSSKNPTVNLSGDIFIDSLHTLGFLFMGVFQRIDLEKRNSLDFIRNGNLDSTLLTTSSQWRHINQTNYNINYNGTLGHTNQTISADVDYTAYNRAFDEYLTTMFVNSRMKAKNASQQYHNYVPVRYDILSAKLDYVKPIGKAKLEAGLKTSYVKSNNTQSFEDKVGDTYVPDTLSSFFLYHENLNSAYVNYTGRFTDKLGFMAGIRGEYTHSDGNSYYQQEDVVRDYVNFYPQLQLDYRADDDNRISFNYGRRTYQPSYDDLNPIIFFQDKYNYRQGNPFLRPSYENLLQLTHNYRGILNTELYFMDISGFSGFTYFQQDNATKIFVTTRQNLKSAVTYGLHFNVAASVAEWWNINFDVNTSYQRYKDYEGQLNRGAFDGIFKLNSQFMLPDGFGINLLNFYEAPTYYAIYYYRSSYYTNLTASKKILGNRLSVNLAVNDIFNTRRDRYVSQYMNLDLIGLDKRETRYYTGSLTYYFGKRSVKARRRHISGDTDEQNRIGTGGGN</sequence>
<keyword evidence="12" id="KW-1185">Reference proteome</keyword>